<evidence type="ECO:0000313" key="1">
    <source>
        <dbReference type="EMBL" id="KAH7922645.1"/>
    </source>
</evidence>
<keyword evidence="2" id="KW-1185">Reference proteome</keyword>
<accession>A0ACB8BAC1</accession>
<protein>
    <submittedName>
        <fullName evidence="1">Uncharacterized protein</fullName>
    </submittedName>
</protein>
<dbReference type="Proteomes" id="UP000790709">
    <property type="component" value="Unassembled WGS sequence"/>
</dbReference>
<proteinExistence type="predicted"/>
<name>A0ACB8BAC1_9AGAM</name>
<reference evidence="1" key="1">
    <citation type="journal article" date="2021" name="New Phytol.">
        <title>Evolutionary innovations through gain and loss of genes in the ectomycorrhizal Boletales.</title>
        <authorList>
            <person name="Wu G."/>
            <person name="Miyauchi S."/>
            <person name="Morin E."/>
            <person name="Kuo A."/>
            <person name="Drula E."/>
            <person name="Varga T."/>
            <person name="Kohler A."/>
            <person name="Feng B."/>
            <person name="Cao Y."/>
            <person name="Lipzen A."/>
            <person name="Daum C."/>
            <person name="Hundley H."/>
            <person name="Pangilinan J."/>
            <person name="Johnson J."/>
            <person name="Barry K."/>
            <person name="LaButti K."/>
            <person name="Ng V."/>
            <person name="Ahrendt S."/>
            <person name="Min B."/>
            <person name="Choi I.G."/>
            <person name="Park H."/>
            <person name="Plett J.M."/>
            <person name="Magnuson J."/>
            <person name="Spatafora J.W."/>
            <person name="Nagy L.G."/>
            <person name="Henrissat B."/>
            <person name="Grigoriev I.V."/>
            <person name="Yang Z.L."/>
            <person name="Xu J."/>
            <person name="Martin F.M."/>
        </authorList>
    </citation>
    <scope>NUCLEOTIDE SEQUENCE</scope>
    <source>
        <strain evidence="1">KUC20120723A-06</strain>
    </source>
</reference>
<sequence length="962" mass="107756">MHLHHLWRKGMPSPKSTTSGTGRHDSTTAGLSSVIGFLDATKDLVSFNVAKGVLSTLSSILTIVKNTLQNKDDFAELISRCHKIARSIKRATYGRTEGDIDPNFADALNELKSFVNQIEDIVKKKEQRKLRYRFMTASVDRESIANWKEQLDSFLQIWDHELIMRIDMKISNSELMSKADIEMESGDHGHEPPPGRPPMFFGRDDLVRDALESLNLQHIILVGPGGIGKSSIAKAILNEDSIVAKFQDRRFFVRFDNIDASQITFNTFIRRIADVLGVKSARLSAIRAYLAASNVLVVLDNAETFQDAVSGSNRIAEAIDELGALPSVRIILATRNRRVSTNLCCINIEVPAMDPSAARQTFTHIYRTDDSPAMIDKLLSALDFHPLSINLLAHIATENQWTLDQLTSAWGKQQTDLLEVGDGRFQSLSVTIELSLASSAIKQLGNDARHVMQVAAFLPQGINEKNLKNLFPTIPNICSIIDALCRLSLMYRKIEVYAMLSPIRIHISNTHQAHDTLPLDLTYVRNHYYAQLDDGGAWIATEDANVERLIAYDLSRATTQDMELVYKACSQFLCLLMEHKPHPTSLHAAILCKPESTSHFVDQGEFSHWKAWSIYYLGALAAQLCNYREAIDLLTTAKQLFALGQHHEMTAHCLEDVAIQHFSSGNLLPAEQTFQEVLNLRREYHILDPDDEARINMDLGEAVMAQGRLREALTLFTSAREYFDSTNDAIKVAWATGCQGETEWQSGNCAAARQHFETRLSVATRTNDNYGRVWSLAQVARAEARDGHYIEARKLLEEAFTLAPKSNDVDSNCRVLWYQAALASDQGHFDRAGDILKRAFGEMAIHGWQSAETIAMTNDCSARNALFAGDYEKARGLFLGVVNSSDEISDFELQTRSSRALGEIALLEGDITGARKWFTKTKSLCDDTGRHPDFLYSQNLYAQLREEHVGWKLYLEGRLPSA</sequence>
<comment type="caution">
    <text evidence="1">The sequence shown here is derived from an EMBL/GenBank/DDBJ whole genome shotgun (WGS) entry which is preliminary data.</text>
</comment>
<dbReference type="EMBL" id="MU266477">
    <property type="protein sequence ID" value="KAH7922645.1"/>
    <property type="molecule type" value="Genomic_DNA"/>
</dbReference>
<gene>
    <name evidence="1" type="ORF">BV22DRAFT_1048734</name>
</gene>
<organism evidence="1 2">
    <name type="scientific">Leucogyrophana mollusca</name>
    <dbReference type="NCBI Taxonomy" id="85980"/>
    <lineage>
        <taxon>Eukaryota</taxon>
        <taxon>Fungi</taxon>
        <taxon>Dikarya</taxon>
        <taxon>Basidiomycota</taxon>
        <taxon>Agaricomycotina</taxon>
        <taxon>Agaricomycetes</taxon>
        <taxon>Agaricomycetidae</taxon>
        <taxon>Boletales</taxon>
        <taxon>Boletales incertae sedis</taxon>
        <taxon>Leucogyrophana</taxon>
    </lineage>
</organism>
<evidence type="ECO:0000313" key="2">
    <source>
        <dbReference type="Proteomes" id="UP000790709"/>
    </source>
</evidence>